<keyword evidence="2" id="KW-1185">Reference proteome</keyword>
<dbReference type="KEGG" id="tpro:Ga0080559_TMP2550"/>
<dbReference type="STRING" id="1229727.Ga0080559_TMP2550"/>
<evidence type="ECO:0000313" key="2">
    <source>
        <dbReference type="Proteomes" id="UP000186559"/>
    </source>
</evidence>
<sequence>MFLPGRLPFFLGDGPVDPVSCPSSEALIGAWSARFRAL</sequence>
<gene>
    <name evidence="1" type="ORF">Ga0080559_TMP2550</name>
</gene>
<dbReference type="Proteomes" id="UP000186559">
    <property type="component" value="Chromosome"/>
</dbReference>
<dbReference type="AlphaFoldDB" id="A0A1U7D5J6"/>
<protein>
    <submittedName>
        <fullName evidence="1">Uncharacterized protein</fullName>
    </submittedName>
</protein>
<reference evidence="1 2" key="1">
    <citation type="submission" date="2016-03" db="EMBL/GenBank/DDBJ databases">
        <title>Deep-sea bacteria in the southern Pacific.</title>
        <authorList>
            <person name="Tang K."/>
        </authorList>
    </citation>
    <scope>NUCLEOTIDE SEQUENCE [LARGE SCALE GENOMIC DNA]</scope>
    <source>
        <strain evidence="1 2">JLT2016</strain>
    </source>
</reference>
<name>A0A1U7D5J6_9RHOB</name>
<accession>A0A1U7D5J6</accession>
<proteinExistence type="predicted"/>
<dbReference type="EMBL" id="CP014796">
    <property type="protein sequence ID" value="APX23346.1"/>
    <property type="molecule type" value="Genomic_DNA"/>
</dbReference>
<organism evidence="1 2">
    <name type="scientific">Salipiger profundus</name>
    <dbReference type="NCBI Taxonomy" id="1229727"/>
    <lineage>
        <taxon>Bacteria</taxon>
        <taxon>Pseudomonadati</taxon>
        <taxon>Pseudomonadota</taxon>
        <taxon>Alphaproteobacteria</taxon>
        <taxon>Rhodobacterales</taxon>
        <taxon>Roseobacteraceae</taxon>
        <taxon>Salipiger</taxon>
    </lineage>
</organism>
<evidence type="ECO:0000313" key="1">
    <source>
        <dbReference type="EMBL" id="APX23346.1"/>
    </source>
</evidence>